<feature type="chain" id="PRO_5045550558" description="DUF1425 domain-containing protein" evidence="1">
    <location>
        <begin position="21"/>
        <end position="129"/>
    </location>
</feature>
<protein>
    <recommendedName>
        <fullName evidence="4">DUF1425 domain-containing protein</fullName>
    </recommendedName>
</protein>
<keyword evidence="3" id="KW-1185">Reference proteome</keyword>
<evidence type="ECO:0000313" key="2">
    <source>
        <dbReference type="EMBL" id="GGY78836.1"/>
    </source>
</evidence>
<sequence length="129" mass="14827">MKRLITMVMLGLLLAGCAMQPPRSELYDREELKVDREVQFGLVVTELFQERLRQPSGDSLLQVAFAVEGRSDTRFGWKVTWFNASGMEVPGVGRGYREARVLPEQNRFFKATAPHPSVESFQLHLREMR</sequence>
<dbReference type="Pfam" id="PF07233">
    <property type="entry name" value="DUF1425"/>
    <property type="match status" value="1"/>
</dbReference>
<organism evidence="2 3">
    <name type="scientific">Marinobacter zhanjiangensis</name>
    <dbReference type="NCBI Taxonomy" id="578215"/>
    <lineage>
        <taxon>Bacteria</taxon>
        <taxon>Pseudomonadati</taxon>
        <taxon>Pseudomonadota</taxon>
        <taxon>Gammaproteobacteria</taxon>
        <taxon>Pseudomonadales</taxon>
        <taxon>Marinobacteraceae</taxon>
        <taxon>Marinobacter</taxon>
    </lineage>
</organism>
<dbReference type="PROSITE" id="PS51257">
    <property type="entry name" value="PROKAR_LIPOPROTEIN"/>
    <property type="match status" value="1"/>
</dbReference>
<accession>A0ABQ3B799</accession>
<dbReference type="RefSeq" id="WP_189577383.1">
    <property type="nucleotide sequence ID" value="NZ_BMXV01000006.1"/>
</dbReference>
<dbReference type="Proteomes" id="UP000601597">
    <property type="component" value="Unassembled WGS sequence"/>
</dbReference>
<proteinExistence type="predicted"/>
<reference evidence="3" key="1">
    <citation type="journal article" date="2019" name="Int. J. Syst. Evol. Microbiol.">
        <title>The Global Catalogue of Microorganisms (GCM) 10K type strain sequencing project: providing services to taxonomists for standard genome sequencing and annotation.</title>
        <authorList>
            <consortium name="The Broad Institute Genomics Platform"/>
            <consortium name="The Broad Institute Genome Sequencing Center for Infectious Disease"/>
            <person name="Wu L."/>
            <person name="Ma J."/>
        </authorList>
    </citation>
    <scope>NUCLEOTIDE SEQUENCE [LARGE SCALE GENOMIC DNA]</scope>
    <source>
        <strain evidence="3">KCTC 22280</strain>
    </source>
</reference>
<feature type="signal peptide" evidence="1">
    <location>
        <begin position="1"/>
        <end position="20"/>
    </location>
</feature>
<gene>
    <name evidence="2" type="ORF">GCM10007071_27800</name>
</gene>
<evidence type="ECO:0000256" key="1">
    <source>
        <dbReference type="SAM" id="SignalP"/>
    </source>
</evidence>
<dbReference type="EMBL" id="BMXV01000006">
    <property type="protein sequence ID" value="GGY78836.1"/>
    <property type="molecule type" value="Genomic_DNA"/>
</dbReference>
<dbReference type="InterPro" id="IPR038483">
    <property type="entry name" value="YcfL-like_sf"/>
</dbReference>
<comment type="caution">
    <text evidence="2">The sequence shown here is derived from an EMBL/GenBank/DDBJ whole genome shotgun (WGS) entry which is preliminary data.</text>
</comment>
<evidence type="ECO:0008006" key="4">
    <source>
        <dbReference type="Google" id="ProtNLM"/>
    </source>
</evidence>
<keyword evidence="1" id="KW-0732">Signal</keyword>
<name>A0ABQ3B799_9GAMM</name>
<dbReference type="Gene3D" id="2.60.40.3230">
    <property type="match status" value="1"/>
</dbReference>
<evidence type="ECO:0000313" key="3">
    <source>
        <dbReference type="Proteomes" id="UP000601597"/>
    </source>
</evidence>
<dbReference type="InterPro" id="IPR010824">
    <property type="entry name" value="DUF1425"/>
</dbReference>